<keyword evidence="3" id="KW-1185">Reference proteome</keyword>
<proteinExistence type="predicted"/>
<organism evidence="2 3">
    <name type="scientific">Pleurodeles waltl</name>
    <name type="common">Iberian ribbed newt</name>
    <dbReference type="NCBI Taxonomy" id="8319"/>
    <lineage>
        <taxon>Eukaryota</taxon>
        <taxon>Metazoa</taxon>
        <taxon>Chordata</taxon>
        <taxon>Craniata</taxon>
        <taxon>Vertebrata</taxon>
        <taxon>Euteleostomi</taxon>
        <taxon>Amphibia</taxon>
        <taxon>Batrachia</taxon>
        <taxon>Caudata</taxon>
        <taxon>Salamandroidea</taxon>
        <taxon>Salamandridae</taxon>
        <taxon>Pleurodelinae</taxon>
        <taxon>Pleurodeles</taxon>
    </lineage>
</organism>
<name>A0AAV7Q191_PLEWA</name>
<evidence type="ECO:0000256" key="1">
    <source>
        <dbReference type="SAM" id="MobiDB-lite"/>
    </source>
</evidence>
<protein>
    <submittedName>
        <fullName evidence="2">Uncharacterized protein</fullName>
    </submittedName>
</protein>
<accession>A0AAV7Q191</accession>
<comment type="caution">
    <text evidence="2">The sequence shown here is derived from an EMBL/GenBank/DDBJ whole genome shotgun (WGS) entry which is preliminary data.</text>
</comment>
<reference evidence="2" key="1">
    <citation type="journal article" date="2022" name="bioRxiv">
        <title>Sequencing and chromosome-scale assembly of the giantPleurodeles waltlgenome.</title>
        <authorList>
            <person name="Brown T."/>
            <person name="Elewa A."/>
            <person name="Iarovenko S."/>
            <person name="Subramanian E."/>
            <person name="Araus A.J."/>
            <person name="Petzold A."/>
            <person name="Susuki M."/>
            <person name="Suzuki K.-i.T."/>
            <person name="Hayashi T."/>
            <person name="Toyoda A."/>
            <person name="Oliveira C."/>
            <person name="Osipova E."/>
            <person name="Leigh N.D."/>
            <person name="Simon A."/>
            <person name="Yun M.H."/>
        </authorList>
    </citation>
    <scope>NUCLEOTIDE SEQUENCE</scope>
    <source>
        <strain evidence="2">20211129_DDA</strain>
        <tissue evidence="2">Liver</tissue>
    </source>
</reference>
<feature type="compositionally biased region" description="Polar residues" evidence="1">
    <location>
        <begin position="43"/>
        <end position="52"/>
    </location>
</feature>
<feature type="region of interest" description="Disordered" evidence="1">
    <location>
        <begin position="43"/>
        <end position="125"/>
    </location>
</feature>
<dbReference type="Proteomes" id="UP001066276">
    <property type="component" value="Chromosome 6"/>
</dbReference>
<sequence length="125" mass="13521">MGLLRGFICRICGPLPSRPEGPFDPFPPGVTVHQTSASLEAITRPSSGSSLHLQRGHRYRLPSITSTRRSARPERQITPRRAAGGRPSRRPSHPPGAASSIEALGRGGLGRRNFMSFSPGRERSS</sequence>
<evidence type="ECO:0000313" key="3">
    <source>
        <dbReference type="Proteomes" id="UP001066276"/>
    </source>
</evidence>
<dbReference type="AlphaFoldDB" id="A0AAV7Q191"/>
<gene>
    <name evidence="2" type="ORF">NDU88_000580</name>
</gene>
<dbReference type="EMBL" id="JANPWB010000010">
    <property type="protein sequence ID" value="KAJ1134116.1"/>
    <property type="molecule type" value="Genomic_DNA"/>
</dbReference>
<evidence type="ECO:0000313" key="2">
    <source>
        <dbReference type="EMBL" id="KAJ1134116.1"/>
    </source>
</evidence>